<gene>
    <name evidence="1" type="ORF">JETT_1642</name>
</gene>
<proteinExistence type="predicted"/>
<evidence type="ECO:0000313" key="2">
    <source>
        <dbReference type="Proteomes" id="UP000319783"/>
    </source>
</evidence>
<accession>A0A533QBI2</accession>
<reference evidence="1 2" key="1">
    <citation type="submission" date="2019-04" db="EMBL/GenBank/DDBJ databases">
        <title>Genome of a novel bacterium Candidatus Jettenia ecosi reconstructed from metagenome of an anammox bioreactor.</title>
        <authorList>
            <person name="Mardanov A.V."/>
            <person name="Beletsky A.V."/>
            <person name="Ravin N.V."/>
            <person name="Botchkova E.A."/>
            <person name="Litti Y.V."/>
            <person name="Nozhevnikova A.N."/>
        </authorList>
    </citation>
    <scope>NUCLEOTIDE SEQUENCE [LARGE SCALE GENOMIC DNA]</scope>
    <source>
        <strain evidence="1">J2</strain>
    </source>
</reference>
<dbReference type="EMBL" id="SULG01000028">
    <property type="protein sequence ID" value="TLD42074.1"/>
    <property type="molecule type" value="Genomic_DNA"/>
</dbReference>
<evidence type="ECO:0000313" key="1">
    <source>
        <dbReference type="EMBL" id="TLD42074.1"/>
    </source>
</evidence>
<sequence>MCTIGILRKTQAIEQLIRDNLGNLPAFIREFLAYHSRISNFM</sequence>
<protein>
    <submittedName>
        <fullName evidence="1">Uncharacterized protein</fullName>
    </submittedName>
</protein>
<organism evidence="1 2">
    <name type="scientific">Candidatus Jettenia ecosi</name>
    <dbReference type="NCBI Taxonomy" id="2494326"/>
    <lineage>
        <taxon>Bacteria</taxon>
        <taxon>Pseudomonadati</taxon>
        <taxon>Planctomycetota</taxon>
        <taxon>Candidatus Brocadiia</taxon>
        <taxon>Candidatus Brocadiales</taxon>
        <taxon>Candidatus Brocadiaceae</taxon>
        <taxon>Candidatus Jettenia</taxon>
    </lineage>
</organism>
<dbReference type="AlphaFoldDB" id="A0A533QBI2"/>
<dbReference type="Proteomes" id="UP000319783">
    <property type="component" value="Unassembled WGS sequence"/>
</dbReference>
<name>A0A533QBI2_9BACT</name>
<comment type="caution">
    <text evidence="1">The sequence shown here is derived from an EMBL/GenBank/DDBJ whole genome shotgun (WGS) entry which is preliminary data.</text>
</comment>